<keyword evidence="8" id="KW-0482">Metalloprotease</keyword>
<comment type="caution">
    <text evidence="10">The sequence shown here is derived from an EMBL/GenBank/DDBJ whole genome shotgun (WGS) entry which is preliminary data.</text>
</comment>
<dbReference type="SUPFAM" id="SSF48452">
    <property type="entry name" value="TPR-like"/>
    <property type="match status" value="1"/>
</dbReference>
<evidence type="ECO:0000256" key="1">
    <source>
        <dbReference type="ARBA" id="ARBA00001947"/>
    </source>
</evidence>
<dbReference type="InterPro" id="IPR030873">
    <property type="entry name" value="Protease_BepA"/>
</dbReference>
<dbReference type="InterPro" id="IPR011990">
    <property type="entry name" value="TPR-like_helical_dom_sf"/>
</dbReference>
<evidence type="ECO:0000313" key="10">
    <source>
        <dbReference type="EMBL" id="PJE80043.1"/>
    </source>
</evidence>
<evidence type="ECO:0000256" key="6">
    <source>
        <dbReference type="ARBA" id="ARBA00022801"/>
    </source>
</evidence>
<dbReference type="EMBL" id="NSIT01000035">
    <property type="protein sequence ID" value="PJE80043.1"/>
    <property type="molecule type" value="Genomic_DNA"/>
</dbReference>
<keyword evidence="5" id="KW-0574">Periplasm</keyword>
<evidence type="ECO:0000256" key="2">
    <source>
        <dbReference type="ARBA" id="ARBA00022670"/>
    </source>
</evidence>
<dbReference type="Gene3D" id="1.25.40.10">
    <property type="entry name" value="Tetratricopeptide repeat domain"/>
    <property type="match status" value="1"/>
</dbReference>
<dbReference type="GO" id="GO:0016020">
    <property type="term" value="C:membrane"/>
    <property type="evidence" value="ECO:0007669"/>
    <property type="project" value="InterPro"/>
</dbReference>
<sequence length="494" mass="54872">MNYFFSIPVLLLCTGLIMPTAKATLPETHTSVTSDRITLPSLGDASSGIISQQQEYSLGQMWLKQLRASTPMINDPEMQEYLERMVGRLAESSTIKDFRLSTVIIDSNELNAFAAPGGIIGVNLGLFLNATSAGQFASVLAHEFAHLSQRHYARSVEDAKNRQVPTAAAILASVVLIAAGGGDLGAAALTSTIAGVYSTQLKFSRQYENEADNIGMQTLVSAGYDPQAMSEMFEQMSKANRYSSKPPEYLSTHPITQSRIANTQARADQIKQRPARTDPDYGLMRIRAIVRGTRNIHELVRQFENEINTQRTGTPLISRYGLAVASLKAGNITKAGHNIKRLIKHEPDNLHYQSLNIQFLARKGETKQALNQINALLDIYINSYPLLTLKADIQSQMNDFPGARATCLQLTRLRPKDPNVWYRLSEAQTQARDILGFHLARTEYFFLIGNLSDAIKHAEYAKNLAGNNDILLARLDKKLTDLRAYQQQMKKALR</sequence>
<evidence type="ECO:0000256" key="5">
    <source>
        <dbReference type="ARBA" id="ARBA00022764"/>
    </source>
</evidence>
<dbReference type="PANTHER" id="PTHR22726:SF1">
    <property type="entry name" value="METALLOENDOPEPTIDASE OMA1, MITOCHONDRIAL"/>
    <property type="match status" value="1"/>
</dbReference>
<dbReference type="Pfam" id="PF01435">
    <property type="entry name" value="Peptidase_M48"/>
    <property type="match status" value="1"/>
</dbReference>
<keyword evidence="3" id="KW-0479">Metal-binding</keyword>
<dbReference type="GO" id="GO:0051603">
    <property type="term" value="P:proteolysis involved in protein catabolic process"/>
    <property type="evidence" value="ECO:0007669"/>
    <property type="project" value="TreeGrafter"/>
</dbReference>
<dbReference type="AlphaFoldDB" id="A0A2H9TA05"/>
<protein>
    <submittedName>
        <fullName evidence="10">Beta-barrel assembly-enhancing protease</fullName>
        <ecNumber evidence="10">3.4.-.-</ecNumber>
    </submittedName>
</protein>
<proteinExistence type="inferred from homology"/>
<keyword evidence="6 10" id="KW-0378">Hydrolase</keyword>
<keyword evidence="4" id="KW-0732">Signal</keyword>
<reference evidence="10" key="1">
    <citation type="journal article" date="2017" name="Appl. Environ. Microbiol.">
        <title>Molecular characterization of an Endozoicomonas-like organism causing infection in king scallop Pecten maximus L.</title>
        <authorList>
            <person name="Cano I."/>
            <person name="van Aerle R."/>
            <person name="Ross S."/>
            <person name="Verner-Jeffreys D.W."/>
            <person name="Paley R.K."/>
            <person name="Rimmer G."/>
            <person name="Ryder D."/>
            <person name="Hooper P."/>
            <person name="Stone D."/>
            <person name="Feist S.W."/>
        </authorList>
    </citation>
    <scope>NUCLEOTIDE SEQUENCE</scope>
</reference>
<evidence type="ECO:0000256" key="7">
    <source>
        <dbReference type="ARBA" id="ARBA00022833"/>
    </source>
</evidence>
<dbReference type="EC" id="3.4.-.-" evidence="10"/>
<evidence type="ECO:0000259" key="9">
    <source>
        <dbReference type="Pfam" id="PF01435"/>
    </source>
</evidence>
<keyword evidence="7" id="KW-0862">Zinc</keyword>
<dbReference type="InterPro" id="IPR001915">
    <property type="entry name" value="Peptidase_M48"/>
</dbReference>
<dbReference type="HAMAP" id="MF_00997">
    <property type="entry name" value="Protease_BepA"/>
    <property type="match status" value="1"/>
</dbReference>
<feature type="domain" description="Peptidase M48" evidence="9">
    <location>
        <begin position="78"/>
        <end position="266"/>
    </location>
</feature>
<evidence type="ECO:0000256" key="8">
    <source>
        <dbReference type="ARBA" id="ARBA00023049"/>
    </source>
</evidence>
<accession>A0A2H9TA05</accession>
<evidence type="ECO:0000256" key="3">
    <source>
        <dbReference type="ARBA" id="ARBA00022723"/>
    </source>
</evidence>
<organism evidence="10">
    <name type="scientific">invertebrate metagenome</name>
    <dbReference type="NCBI Taxonomy" id="1711999"/>
    <lineage>
        <taxon>unclassified sequences</taxon>
        <taxon>metagenomes</taxon>
        <taxon>organismal metagenomes</taxon>
    </lineage>
</organism>
<dbReference type="GO" id="GO:0004222">
    <property type="term" value="F:metalloendopeptidase activity"/>
    <property type="evidence" value="ECO:0007669"/>
    <property type="project" value="InterPro"/>
</dbReference>
<name>A0A2H9TA05_9ZZZZ</name>
<dbReference type="InterPro" id="IPR051156">
    <property type="entry name" value="Mito/Outer_Membr_Metalloprot"/>
</dbReference>
<dbReference type="Gene3D" id="3.30.2010.10">
    <property type="entry name" value="Metalloproteases ('zincins'), catalytic domain"/>
    <property type="match status" value="1"/>
</dbReference>
<evidence type="ECO:0000256" key="4">
    <source>
        <dbReference type="ARBA" id="ARBA00022729"/>
    </source>
</evidence>
<keyword evidence="2 10" id="KW-0645">Protease</keyword>
<dbReference type="GO" id="GO:0046872">
    <property type="term" value="F:metal ion binding"/>
    <property type="evidence" value="ECO:0007669"/>
    <property type="project" value="UniProtKB-KW"/>
</dbReference>
<comment type="cofactor">
    <cofactor evidence="1">
        <name>Zn(2+)</name>
        <dbReference type="ChEBI" id="CHEBI:29105"/>
    </cofactor>
</comment>
<gene>
    <name evidence="10" type="primary">bepA_2</name>
    <name evidence="10" type="ORF">CI610_00982</name>
</gene>
<dbReference type="PANTHER" id="PTHR22726">
    <property type="entry name" value="METALLOENDOPEPTIDASE OMA1"/>
    <property type="match status" value="1"/>
</dbReference>